<name>A0A8H2ZPF6_9HELO</name>
<evidence type="ECO:0000313" key="3">
    <source>
        <dbReference type="Proteomes" id="UP000624404"/>
    </source>
</evidence>
<comment type="caution">
    <text evidence="2">The sequence shown here is derived from an EMBL/GenBank/DDBJ whole genome shotgun (WGS) entry which is preliminary data.</text>
</comment>
<dbReference type="EMBL" id="CAJHIA010000016">
    <property type="protein sequence ID" value="CAD6445576.1"/>
    <property type="molecule type" value="Genomic_DNA"/>
</dbReference>
<reference evidence="2" key="1">
    <citation type="submission" date="2020-10" db="EMBL/GenBank/DDBJ databases">
        <authorList>
            <person name="Kusch S."/>
        </authorList>
    </citation>
    <scope>NUCLEOTIDE SEQUENCE</scope>
    <source>
        <strain evidence="2">SwB9</strain>
    </source>
</reference>
<evidence type="ECO:0000313" key="2">
    <source>
        <dbReference type="EMBL" id="CAD6445576.1"/>
    </source>
</evidence>
<accession>A0A8H2ZPF6</accession>
<gene>
    <name evidence="2" type="ORF">SCLTRI_LOCUS5365</name>
</gene>
<dbReference type="Proteomes" id="UP000624404">
    <property type="component" value="Unassembled WGS sequence"/>
</dbReference>
<protein>
    <submittedName>
        <fullName evidence="2">5b404a38-4723-4fe2-b2fd-11d2ecf3d8b7</fullName>
    </submittedName>
</protein>
<organism evidence="2 3">
    <name type="scientific">Sclerotinia trifoliorum</name>
    <dbReference type="NCBI Taxonomy" id="28548"/>
    <lineage>
        <taxon>Eukaryota</taxon>
        <taxon>Fungi</taxon>
        <taxon>Dikarya</taxon>
        <taxon>Ascomycota</taxon>
        <taxon>Pezizomycotina</taxon>
        <taxon>Leotiomycetes</taxon>
        <taxon>Helotiales</taxon>
        <taxon>Sclerotiniaceae</taxon>
        <taxon>Sclerotinia</taxon>
    </lineage>
</organism>
<feature type="compositionally biased region" description="Basic and acidic residues" evidence="1">
    <location>
        <begin position="102"/>
        <end position="116"/>
    </location>
</feature>
<proteinExistence type="predicted"/>
<sequence length="141" mass="15530">MERMHGKQAVLDNPDLVSPFEPIKLPDSSVFMKPYLTLPSLELVCALTFGPLPEEELESADGKNPLHKEAFCDGKPLVPSLLEQPQINGLLSPTQAPSKTESASERKETIDMHESSEAISTMYPETPGRLARLSSSPYSYE</sequence>
<dbReference type="OrthoDB" id="3558970at2759"/>
<keyword evidence="3" id="KW-1185">Reference proteome</keyword>
<evidence type="ECO:0000256" key="1">
    <source>
        <dbReference type="SAM" id="MobiDB-lite"/>
    </source>
</evidence>
<feature type="region of interest" description="Disordered" evidence="1">
    <location>
        <begin position="84"/>
        <end position="141"/>
    </location>
</feature>
<feature type="compositionally biased region" description="Polar residues" evidence="1">
    <location>
        <begin position="84"/>
        <end position="101"/>
    </location>
</feature>
<dbReference type="AlphaFoldDB" id="A0A8H2ZPF6"/>